<evidence type="ECO:0000313" key="2">
    <source>
        <dbReference type="Proteomes" id="UP000694892"/>
    </source>
</evidence>
<evidence type="ECO:0000313" key="1">
    <source>
        <dbReference type="EMBL" id="OCU02115.1"/>
    </source>
</evidence>
<dbReference type="AlphaFoldDB" id="A0A974E1J2"/>
<gene>
    <name evidence="1" type="ORF">XELAEV_18007876mg</name>
</gene>
<reference evidence="2" key="1">
    <citation type="journal article" date="2016" name="Nature">
        <title>Genome evolution in the allotetraploid frog Xenopus laevis.</title>
        <authorList>
            <person name="Session A.M."/>
            <person name="Uno Y."/>
            <person name="Kwon T."/>
            <person name="Chapman J.A."/>
            <person name="Toyoda A."/>
            <person name="Takahashi S."/>
            <person name="Fukui A."/>
            <person name="Hikosaka A."/>
            <person name="Suzuki A."/>
            <person name="Kondo M."/>
            <person name="van Heeringen S.J."/>
            <person name="Quigley I."/>
            <person name="Heinz S."/>
            <person name="Ogino H."/>
            <person name="Ochi H."/>
            <person name="Hellsten U."/>
            <person name="Lyons J.B."/>
            <person name="Simakov O."/>
            <person name="Putnam N."/>
            <person name="Stites J."/>
            <person name="Kuroki Y."/>
            <person name="Tanaka T."/>
            <person name="Michiue T."/>
            <person name="Watanabe M."/>
            <person name="Bogdanovic O."/>
            <person name="Lister R."/>
            <person name="Georgiou G."/>
            <person name="Paranjpe S.S."/>
            <person name="van Kruijsbergen I."/>
            <person name="Shu S."/>
            <person name="Carlson J."/>
            <person name="Kinoshita T."/>
            <person name="Ohta Y."/>
            <person name="Mawaribuchi S."/>
            <person name="Jenkins J."/>
            <person name="Grimwood J."/>
            <person name="Schmutz J."/>
            <person name="Mitros T."/>
            <person name="Mozaffari S.V."/>
            <person name="Suzuki Y."/>
            <person name="Haramoto Y."/>
            <person name="Yamamoto T.S."/>
            <person name="Takagi C."/>
            <person name="Heald R."/>
            <person name="Miller K."/>
            <person name="Haudenschild C."/>
            <person name="Kitzman J."/>
            <person name="Nakayama T."/>
            <person name="Izutsu Y."/>
            <person name="Robert J."/>
            <person name="Fortriede J."/>
            <person name="Burns K."/>
            <person name="Lotay V."/>
            <person name="Karimi K."/>
            <person name="Yasuoka Y."/>
            <person name="Dichmann D.S."/>
            <person name="Flajnik M.F."/>
            <person name="Houston D.W."/>
            <person name="Shendure J."/>
            <person name="DuPasquier L."/>
            <person name="Vize P.D."/>
            <person name="Zorn A.M."/>
            <person name="Ito M."/>
            <person name="Marcotte E.M."/>
            <person name="Wallingford J.B."/>
            <person name="Ito Y."/>
            <person name="Asashima M."/>
            <person name="Ueno N."/>
            <person name="Matsuda Y."/>
            <person name="Veenstra G.J."/>
            <person name="Fujiyama A."/>
            <person name="Harland R.M."/>
            <person name="Taira M."/>
            <person name="Rokhsar D.S."/>
        </authorList>
    </citation>
    <scope>NUCLEOTIDE SEQUENCE [LARGE SCALE GENOMIC DNA]</scope>
    <source>
        <strain evidence="2">J</strain>
    </source>
</reference>
<organism evidence="1 2">
    <name type="scientific">Xenopus laevis</name>
    <name type="common">African clawed frog</name>
    <dbReference type="NCBI Taxonomy" id="8355"/>
    <lineage>
        <taxon>Eukaryota</taxon>
        <taxon>Metazoa</taxon>
        <taxon>Chordata</taxon>
        <taxon>Craniata</taxon>
        <taxon>Vertebrata</taxon>
        <taxon>Euteleostomi</taxon>
        <taxon>Amphibia</taxon>
        <taxon>Batrachia</taxon>
        <taxon>Anura</taxon>
        <taxon>Pipoidea</taxon>
        <taxon>Pipidae</taxon>
        <taxon>Xenopodinae</taxon>
        <taxon>Xenopus</taxon>
        <taxon>Xenopus</taxon>
    </lineage>
</organism>
<dbReference type="Proteomes" id="UP000694892">
    <property type="component" value="Chromosome 1L"/>
</dbReference>
<dbReference type="EMBL" id="CM004466">
    <property type="protein sequence ID" value="OCU02115.1"/>
    <property type="molecule type" value="Genomic_DNA"/>
</dbReference>
<name>A0A974E1J2_XENLA</name>
<protein>
    <submittedName>
        <fullName evidence="1">Uncharacterized protein</fullName>
    </submittedName>
</protein>
<accession>A0A974E1J2</accession>
<sequence length="68" mass="8039">MIPRFSFMANSLSYIEVNNFHGIQPVRPLTWNIDRHSKLLEGFHHTIKQFLTHCATALDLRQTLCYCY</sequence>
<proteinExistence type="predicted"/>